<feature type="transmembrane region" description="Helical" evidence="2">
    <location>
        <begin position="114"/>
        <end position="143"/>
    </location>
</feature>
<protein>
    <submittedName>
        <fullName evidence="3">Uncharacterized protein</fullName>
    </submittedName>
</protein>
<sequence>MAFESCKAPSSGRCKLCSVPWLPVLLGLVAIICTGIWHHFSSLALLDTKIIAKLISLPPPVAFARVLPALLAASVALVVIITLAACGTHIWRALQQRSSSMSSSSSAAKAPRGLLIAAGLANTLLFVLLIWLVVMFAISLLWLGGGMIASKATMDGANTLTVVDETLPKLIKAAMGIDPAKAGYLVTVAGRDVDIGKSSCSLFCFTLARAMLADTIDCTCDSAFAQQLLPAAGSTHDITSAEVCRSTPVMCSVNAYAFQLYEEHMKPAVVCIMLALLSVVGLLMLMSGMYARLLSEQRCGSSAGAISRTSSTDAQMRVDGSSAGDSPRKIVV</sequence>
<evidence type="ECO:0000256" key="2">
    <source>
        <dbReference type="SAM" id="Phobius"/>
    </source>
</evidence>
<evidence type="ECO:0000313" key="4">
    <source>
        <dbReference type="Proteomes" id="UP000256970"/>
    </source>
</evidence>
<dbReference type="EMBL" id="FNXT01000342">
    <property type="protein sequence ID" value="SZX63784.1"/>
    <property type="molecule type" value="Genomic_DNA"/>
</dbReference>
<keyword evidence="2" id="KW-0812">Transmembrane</keyword>
<feature type="region of interest" description="Disordered" evidence="1">
    <location>
        <begin position="304"/>
        <end position="332"/>
    </location>
</feature>
<feature type="transmembrane region" description="Helical" evidence="2">
    <location>
        <begin position="66"/>
        <end position="94"/>
    </location>
</feature>
<keyword evidence="2" id="KW-1133">Transmembrane helix</keyword>
<gene>
    <name evidence="3" type="ORF">BQ4739_LOCUS4330</name>
</gene>
<keyword evidence="2" id="KW-0472">Membrane</keyword>
<evidence type="ECO:0000256" key="1">
    <source>
        <dbReference type="SAM" id="MobiDB-lite"/>
    </source>
</evidence>
<keyword evidence="4" id="KW-1185">Reference proteome</keyword>
<proteinExistence type="predicted"/>
<dbReference type="Proteomes" id="UP000256970">
    <property type="component" value="Unassembled WGS sequence"/>
</dbReference>
<feature type="transmembrane region" description="Helical" evidence="2">
    <location>
        <begin position="21"/>
        <end position="40"/>
    </location>
</feature>
<evidence type="ECO:0000313" key="3">
    <source>
        <dbReference type="EMBL" id="SZX63784.1"/>
    </source>
</evidence>
<feature type="transmembrane region" description="Helical" evidence="2">
    <location>
        <begin position="267"/>
        <end position="291"/>
    </location>
</feature>
<organism evidence="3 4">
    <name type="scientific">Tetradesmus obliquus</name>
    <name type="common">Green alga</name>
    <name type="synonym">Acutodesmus obliquus</name>
    <dbReference type="NCBI Taxonomy" id="3088"/>
    <lineage>
        <taxon>Eukaryota</taxon>
        <taxon>Viridiplantae</taxon>
        <taxon>Chlorophyta</taxon>
        <taxon>core chlorophytes</taxon>
        <taxon>Chlorophyceae</taxon>
        <taxon>CS clade</taxon>
        <taxon>Sphaeropleales</taxon>
        <taxon>Scenedesmaceae</taxon>
        <taxon>Tetradesmus</taxon>
    </lineage>
</organism>
<name>A0A383VGJ1_TETOB</name>
<dbReference type="AlphaFoldDB" id="A0A383VGJ1"/>
<reference evidence="3 4" key="1">
    <citation type="submission" date="2016-10" db="EMBL/GenBank/DDBJ databases">
        <authorList>
            <person name="Cai Z."/>
        </authorList>
    </citation>
    <scope>NUCLEOTIDE SEQUENCE [LARGE SCALE GENOMIC DNA]</scope>
</reference>
<accession>A0A383VGJ1</accession>